<dbReference type="RefSeq" id="WP_183795407.1">
    <property type="nucleotide sequence ID" value="NZ_JACIDU010000027.1"/>
</dbReference>
<dbReference type="EMBL" id="JACIDU010000027">
    <property type="protein sequence ID" value="MBB4105697.1"/>
    <property type="molecule type" value="Genomic_DNA"/>
</dbReference>
<reference evidence="6 7" key="1">
    <citation type="submission" date="2020-08" db="EMBL/GenBank/DDBJ databases">
        <title>Genomic Encyclopedia of Type Strains, Phase IV (KMG-IV): sequencing the most valuable type-strain genomes for metagenomic binning, comparative biology and taxonomic classification.</title>
        <authorList>
            <person name="Goeker M."/>
        </authorList>
    </citation>
    <scope>NUCLEOTIDE SEQUENCE [LARGE SCALE GENOMIC DNA]</scope>
    <source>
        <strain evidence="6 7">DSM 26385</strain>
    </source>
</reference>
<dbReference type="Pfam" id="PF03466">
    <property type="entry name" value="LysR_substrate"/>
    <property type="match status" value="1"/>
</dbReference>
<dbReference type="InterPro" id="IPR005119">
    <property type="entry name" value="LysR_subst-bd"/>
</dbReference>
<keyword evidence="4" id="KW-0804">Transcription</keyword>
<dbReference type="InterPro" id="IPR036390">
    <property type="entry name" value="WH_DNA-bd_sf"/>
</dbReference>
<dbReference type="Gene3D" id="1.10.10.10">
    <property type="entry name" value="Winged helix-like DNA-binding domain superfamily/Winged helix DNA-binding domain"/>
    <property type="match status" value="1"/>
</dbReference>
<dbReference type="CDD" id="cd05466">
    <property type="entry name" value="PBP2_LTTR_substrate"/>
    <property type="match status" value="1"/>
</dbReference>
<comment type="similarity">
    <text evidence="1">Belongs to the LysR transcriptional regulatory family.</text>
</comment>
<dbReference type="PANTHER" id="PTHR30126:SF98">
    <property type="entry name" value="HTH-TYPE TRANSCRIPTIONAL ACTIVATOR BAUR"/>
    <property type="match status" value="1"/>
</dbReference>
<sequence>MSQHIPPLSDVDLRQLRIFRSVVENGGFTHAQEELGIARSTISAQMAALETRLGLTLCRRGRSGFALTEHGQKVYAETIKCFAALDSFRSEVGVMRGRLVGELRIGAVDAVVGNPRCAIHAAIAAFNRQVPDVHVTLLVVSPNQIENALLNRQMEIAIVPNQPMNAAVHLQQLFHEEQNLYCGAQHPLFTADARQLTLERIAEQAHARRGYAIATGYSSLFAQTPIATAYSMEGLAHLILSGRYVSFLPKHYAGQWVSAGKMRALRPDLLSFKIALCLAHFPVSTLSEIARVFRNHLIEAHRPKVAEPA</sequence>
<evidence type="ECO:0000313" key="7">
    <source>
        <dbReference type="Proteomes" id="UP000584824"/>
    </source>
</evidence>
<organism evidence="6 7">
    <name type="scientific">Allorhizobium borbori</name>
    <dbReference type="NCBI Taxonomy" id="485907"/>
    <lineage>
        <taxon>Bacteria</taxon>
        <taxon>Pseudomonadati</taxon>
        <taxon>Pseudomonadota</taxon>
        <taxon>Alphaproteobacteria</taxon>
        <taxon>Hyphomicrobiales</taxon>
        <taxon>Rhizobiaceae</taxon>
        <taxon>Rhizobium/Agrobacterium group</taxon>
        <taxon>Allorhizobium</taxon>
    </lineage>
</organism>
<proteinExistence type="inferred from homology"/>
<dbReference type="Gene3D" id="3.40.190.290">
    <property type="match status" value="1"/>
</dbReference>
<evidence type="ECO:0000313" key="6">
    <source>
        <dbReference type="EMBL" id="MBB4105697.1"/>
    </source>
</evidence>
<keyword evidence="2" id="KW-0805">Transcription regulation</keyword>
<comment type="caution">
    <text evidence="6">The sequence shown here is derived from an EMBL/GenBank/DDBJ whole genome shotgun (WGS) entry which is preliminary data.</text>
</comment>
<evidence type="ECO:0000256" key="3">
    <source>
        <dbReference type="ARBA" id="ARBA00023125"/>
    </source>
</evidence>
<dbReference type="InterPro" id="IPR000847">
    <property type="entry name" value="LysR_HTH_N"/>
</dbReference>
<dbReference type="SUPFAM" id="SSF46785">
    <property type="entry name" value="Winged helix' DNA-binding domain"/>
    <property type="match status" value="1"/>
</dbReference>
<gene>
    <name evidence="6" type="ORF">GGQ66_004285</name>
</gene>
<dbReference type="Pfam" id="PF00126">
    <property type="entry name" value="HTH_1"/>
    <property type="match status" value="1"/>
</dbReference>
<feature type="domain" description="HTH lysR-type" evidence="5">
    <location>
        <begin position="11"/>
        <end position="68"/>
    </location>
</feature>
<dbReference type="PROSITE" id="PS50931">
    <property type="entry name" value="HTH_LYSR"/>
    <property type="match status" value="1"/>
</dbReference>
<evidence type="ECO:0000256" key="2">
    <source>
        <dbReference type="ARBA" id="ARBA00023015"/>
    </source>
</evidence>
<dbReference type="PANTHER" id="PTHR30126">
    <property type="entry name" value="HTH-TYPE TRANSCRIPTIONAL REGULATOR"/>
    <property type="match status" value="1"/>
</dbReference>
<keyword evidence="7" id="KW-1185">Reference proteome</keyword>
<dbReference type="GO" id="GO:0000976">
    <property type="term" value="F:transcription cis-regulatory region binding"/>
    <property type="evidence" value="ECO:0007669"/>
    <property type="project" value="TreeGrafter"/>
</dbReference>
<keyword evidence="3 6" id="KW-0238">DNA-binding</keyword>
<evidence type="ECO:0000259" key="5">
    <source>
        <dbReference type="PROSITE" id="PS50931"/>
    </source>
</evidence>
<accession>A0A7W6P3A8</accession>
<dbReference type="SUPFAM" id="SSF53850">
    <property type="entry name" value="Periplasmic binding protein-like II"/>
    <property type="match status" value="1"/>
</dbReference>
<dbReference type="Proteomes" id="UP000584824">
    <property type="component" value="Unassembled WGS sequence"/>
</dbReference>
<evidence type="ECO:0000256" key="4">
    <source>
        <dbReference type="ARBA" id="ARBA00023163"/>
    </source>
</evidence>
<dbReference type="AlphaFoldDB" id="A0A7W6P3A8"/>
<name>A0A7W6P3A8_9HYPH</name>
<protein>
    <submittedName>
        <fullName evidence="6">DNA-binding transcriptional LysR family regulator</fullName>
    </submittedName>
</protein>
<dbReference type="GO" id="GO:0003700">
    <property type="term" value="F:DNA-binding transcription factor activity"/>
    <property type="evidence" value="ECO:0007669"/>
    <property type="project" value="InterPro"/>
</dbReference>
<evidence type="ECO:0000256" key="1">
    <source>
        <dbReference type="ARBA" id="ARBA00009437"/>
    </source>
</evidence>
<dbReference type="InterPro" id="IPR036388">
    <property type="entry name" value="WH-like_DNA-bd_sf"/>
</dbReference>